<evidence type="ECO:0000256" key="3">
    <source>
        <dbReference type="ARBA" id="ARBA00011769"/>
    </source>
</evidence>
<feature type="binding site" evidence="10">
    <location>
        <position position="227"/>
    </location>
    <ligand>
        <name>chlorophyll a</name>
        <dbReference type="ChEBI" id="CHEBI:58416"/>
        <label>1</label>
    </ligand>
</feature>
<dbReference type="STRING" id="52838.A0A4S8JFP5"/>
<keyword evidence="11" id="KW-0793">Thylakoid</keyword>
<feature type="binding site" description="axial binding residue" evidence="10">
    <location>
        <position position="105"/>
    </location>
    <ligand>
        <name>chlorophyll a</name>
        <dbReference type="ChEBI" id="CHEBI:58416"/>
        <label>2</label>
    </ligand>
    <ligandPart>
        <name>Mg</name>
        <dbReference type="ChEBI" id="CHEBI:25107"/>
    </ligandPart>
</feature>
<keyword evidence="11" id="KW-0603">Photosystem I</keyword>
<keyword evidence="11" id="KW-0604">Photosystem II</keyword>
<feature type="binding site" evidence="10">
    <location>
        <position position="221"/>
    </location>
    <ligand>
        <name>chlorophyll a</name>
        <dbReference type="ChEBI" id="CHEBI:58416"/>
        <label>1</label>
    </ligand>
</feature>
<evidence type="ECO:0000256" key="8">
    <source>
        <dbReference type="ARBA" id="ARBA00022946"/>
    </source>
</evidence>
<keyword evidence="6 11" id="KW-0602">Photosynthesis</keyword>
<proteinExistence type="inferred from homology"/>
<evidence type="ECO:0000256" key="5">
    <source>
        <dbReference type="ARBA" id="ARBA00022528"/>
    </source>
</evidence>
<dbReference type="InterPro" id="IPR001344">
    <property type="entry name" value="Chloro_AB-bd_pln"/>
</dbReference>
<comment type="caution">
    <text evidence="12">The sequence shown here is derived from an EMBL/GenBank/DDBJ whole genome shotgun (WGS) entry which is preliminary data.</text>
</comment>
<dbReference type="FunFam" id="1.10.3460.10:FF:000010">
    <property type="entry name" value="Chlorophyll a-b binding protein, chloroplastic"/>
    <property type="match status" value="1"/>
</dbReference>
<dbReference type="AlphaFoldDB" id="A0A4S8JFP5"/>
<accession>A0A4S8JFP5</accession>
<evidence type="ECO:0000256" key="7">
    <source>
        <dbReference type="ARBA" id="ARBA00022640"/>
    </source>
</evidence>
<keyword evidence="5 11" id="KW-0150">Chloroplast</keyword>
<comment type="subcellular location">
    <subcellularLocation>
        <location evidence="2 11">Plastid</location>
        <location evidence="2 11">Chloroplast thylakoid membrane</location>
    </subcellularLocation>
</comment>
<feature type="binding site" evidence="10">
    <location>
        <position position="239"/>
    </location>
    <ligand>
        <name>chlorophyll a</name>
        <dbReference type="ChEBI" id="CHEBI:58416"/>
        <label>1</label>
    </ligand>
</feature>
<dbReference type="EMBL" id="PYDT01000005">
    <property type="protein sequence ID" value="THU60767.1"/>
    <property type="molecule type" value="Genomic_DNA"/>
</dbReference>
<protein>
    <recommendedName>
        <fullName evidence="11">Chlorophyll a-b binding protein, chloroplastic</fullName>
    </recommendedName>
</protein>
<comment type="function">
    <text evidence="1 11">The light-harvesting complex (LHC) functions as a light receptor, it captures and delivers excitation energy to photosystems with which it is closely associated.</text>
</comment>
<evidence type="ECO:0000256" key="2">
    <source>
        <dbReference type="ARBA" id="ARBA00004334"/>
    </source>
</evidence>
<dbReference type="GO" id="GO:0016168">
    <property type="term" value="F:chlorophyll binding"/>
    <property type="evidence" value="ECO:0007669"/>
    <property type="project" value="UniProtKB-KW"/>
</dbReference>
<evidence type="ECO:0000313" key="12">
    <source>
        <dbReference type="EMBL" id="THU60767.1"/>
    </source>
</evidence>
<name>A0A4S8JFP5_MUSBA</name>
<evidence type="ECO:0000256" key="1">
    <source>
        <dbReference type="ARBA" id="ARBA00003803"/>
    </source>
</evidence>
<feature type="binding site" evidence="10">
    <location>
        <position position="222"/>
    </location>
    <ligand>
        <name>chlorophyll a</name>
        <dbReference type="ChEBI" id="CHEBI:58416"/>
        <label>1</label>
    </ligand>
</feature>
<evidence type="ECO:0000256" key="6">
    <source>
        <dbReference type="ARBA" id="ARBA00022531"/>
    </source>
</evidence>
<evidence type="ECO:0000256" key="4">
    <source>
        <dbReference type="ARBA" id="ARBA00022494"/>
    </source>
</evidence>
<dbReference type="GO" id="GO:0009523">
    <property type="term" value="C:photosystem II"/>
    <property type="evidence" value="ECO:0007669"/>
    <property type="project" value="UniProtKB-KW"/>
</dbReference>
<dbReference type="SUPFAM" id="SSF103511">
    <property type="entry name" value="Chlorophyll a-b binding protein"/>
    <property type="match status" value="1"/>
</dbReference>
<keyword evidence="9 11" id="KW-0157">Chromophore</keyword>
<keyword evidence="13" id="KW-1185">Reference proteome</keyword>
<evidence type="ECO:0000256" key="10">
    <source>
        <dbReference type="PIRSR" id="PIRSR601344-1"/>
    </source>
</evidence>
<dbReference type="Pfam" id="PF00504">
    <property type="entry name" value="Chloroa_b-bind"/>
    <property type="match status" value="1"/>
</dbReference>
<comment type="subunit">
    <text evidence="3">The LHC complex consists of chlorophyll a-b binding proteins.</text>
</comment>
<dbReference type="GO" id="GO:0009765">
    <property type="term" value="P:photosynthesis, light harvesting"/>
    <property type="evidence" value="ECO:0007669"/>
    <property type="project" value="InterPro"/>
</dbReference>
<dbReference type="GO" id="GO:0009535">
    <property type="term" value="C:chloroplast thylakoid membrane"/>
    <property type="evidence" value="ECO:0007669"/>
    <property type="project" value="UniProtKB-SubCell"/>
</dbReference>
<dbReference type="GO" id="GO:0009522">
    <property type="term" value="C:photosystem I"/>
    <property type="evidence" value="ECO:0007669"/>
    <property type="project" value="UniProtKB-KW"/>
</dbReference>
<feature type="binding site" evidence="10">
    <location>
        <position position="225"/>
    </location>
    <ligand>
        <name>chlorophyll a</name>
        <dbReference type="ChEBI" id="CHEBI:58416"/>
        <label>1</label>
    </ligand>
</feature>
<keyword evidence="4 10" id="KW-0148">Chlorophyll</keyword>
<dbReference type="PANTHER" id="PTHR21649">
    <property type="entry name" value="CHLOROPHYLL A/B BINDING PROTEIN"/>
    <property type="match status" value="1"/>
</dbReference>
<organism evidence="12 13">
    <name type="scientific">Musa balbisiana</name>
    <name type="common">Banana</name>
    <dbReference type="NCBI Taxonomy" id="52838"/>
    <lineage>
        <taxon>Eukaryota</taxon>
        <taxon>Viridiplantae</taxon>
        <taxon>Streptophyta</taxon>
        <taxon>Embryophyta</taxon>
        <taxon>Tracheophyta</taxon>
        <taxon>Spermatophyta</taxon>
        <taxon>Magnoliopsida</taxon>
        <taxon>Liliopsida</taxon>
        <taxon>Zingiberales</taxon>
        <taxon>Musaceae</taxon>
        <taxon>Musa</taxon>
    </lineage>
</organism>
<feature type="binding site" evidence="10">
    <location>
        <position position="254"/>
    </location>
    <ligand>
        <name>chlorophyll a</name>
        <dbReference type="ChEBI" id="CHEBI:58416"/>
        <label>1</label>
    </ligand>
</feature>
<keyword evidence="7 11" id="KW-0934">Plastid</keyword>
<dbReference type="Gene3D" id="1.10.3460.10">
    <property type="entry name" value="Chlorophyll a/b binding protein domain"/>
    <property type="match status" value="1"/>
</dbReference>
<feature type="binding site" evidence="10">
    <location>
        <position position="108"/>
    </location>
    <ligand>
        <name>chlorophyll a</name>
        <dbReference type="ChEBI" id="CHEBI:58416"/>
        <label>1</label>
    </ligand>
</feature>
<feature type="binding site" description="axial binding residue" evidence="10">
    <location>
        <position position="190"/>
    </location>
    <ligand>
        <name>chlorophyll b</name>
        <dbReference type="ChEBI" id="CHEBI:61721"/>
        <label>1</label>
    </ligand>
    <ligandPart>
        <name>Mg</name>
        <dbReference type="ChEBI" id="CHEBI:25107"/>
    </ligandPart>
</feature>
<keyword evidence="8" id="KW-0809">Transit peptide</keyword>
<evidence type="ECO:0000256" key="9">
    <source>
        <dbReference type="ARBA" id="ARBA00022991"/>
    </source>
</evidence>
<evidence type="ECO:0000256" key="11">
    <source>
        <dbReference type="RuleBase" id="RU363080"/>
    </source>
</evidence>
<reference evidence="12 13" key="1">
    <citation type="journal article" date="2019" name="Nat. Plants">
        <title>Genome sequencing of Musa balbisiana reveals subgenome evolution and function divergence in polyploid bananas.</title>
        <authorList>
            <person name="Yao X."/>
        </authorList>
    </citation>
    <scope>NUCLEOTIDE SEQUENCE [LARGE SCALE GENOMIC DNA]</scope>
    <source>
        <strain evidence="13">cv. DH-PKW</strain>
        <tissue evidence="12">Leaves</tissue>
    </source>
</reference>
<dbReference type="Proteomes" id="UP000317650">
    <property type="component" value="Chromosome 7"/>
</dbReference>
<evidence type="ECO:0000313" key="13">
    <source>
        <dbReference type="Proteomes" id="UP000317650"/>
    </source>
</evidence>
<sequence length="272" mass="29237">MAFAVSTTVAGIHAGEAPHAFASSSLNFPAGGRKRGPFHPTFSSRPPPRPVATRLLTRAQLQRATWLPGLDPPPHLDGTLVGDFGFDPLGLGEDPQSLKWYVQAELVHCRFAMAGVAGILVTDLLRVTGFGNIPVWFEAGAVKFEFASTEALFIVQLLLMGFVETKRYMDFIKPGSQAQEGTFLGLEAALEGLQPGYPGGPLFDPLGLAKDIENASELKLKEIKNGRLAMVAMVGFFVQANVTHVGPIDNLTSHLADPFKNTIIHNVFDSAS</sequence>
<gene>
    <name evidence="12" type="ORF">C4D60_Mb07t16220</name>
</gene>
<comment type="similarity">
    <text evidence="11">Belongs to the light-harvesting chlorophyll a/b-binding (LHC) protein family.</text>
</comment>
<dbReference type="InterPro" id="IPR022796">
    <property type="entry name" value="Chloroa_b-bind"/>
</dbReference>
<feature type="binding site" description="axial binding residue" evidence="10">
    <location>
        <position position="110"/>
    </location>
    <ligand>
        <name>chlorophyll b</name>
        <dbReference type="ChEBI" id="CHEBI:61721"/>
        <label>1</label>
    </ligand>
    <ligandPart>
        <name>Mg</name>
        <dbReference type="ChEBI" id="CHEBI:25107"/>
    </ligandPart>
</feature>